<sequence length="73" mass="8363">MTKFTKLTAFSEIFHKAIVPPILIKIIETVNINTNEDLKDPSNIVEFKNMIANAIVSNVNVNLMIEVYWTKKI</sequence>
<comment type="caution">
    <text evidence="1">The sequence shown here is derived from an EMBL/GenBank/DDBJ whole genome shotgun (WGS) entry which is preliminary data.</text>
</comment>
<accession>A0A9P8TFS4</accession>
<evidence type="ECO:0000313" key="1">
    <source>
        <dbReference type="EMBL" id="KAH3677179.1"/>
    </source>
</evidence>
<dbReference type="OrthoDB" id="10423958at2759"/>
<reference evidence="1" key="1">
    <citation type="journal article" date="2021" name="Open Biol.">
        <title>Shared evolutionary footprints suggest mitochondrial oxidative damage underlies multiple complex I losses in fungi.</title>
        <authorList>
            <person name="Schikora-Tamarit M.A."/>
            <person name="Marcet-Houben M."/>
            <person name="Nosek J."/>
            <person name="Gabaldon T."/>
        </authorList>
    </citation>
    <scope>NUCLEOTIDE SEQUENCE</scope>
    <source>
        <strain evidence="1">CBS6341</strain>
    </source>
</reference>
<reference evidence="1" key="2">
    <citation type="submission" date="2021-01" db="EMBL/GenBank/DDBJ databases">
        <authorList>
            <person name="Schikora-Tamarit M.A."/>
        </authorList>
    </citation>
    <scope>NUCLEOTIDE SEQUENCE</scope>
    <source>
        <strain evidence="1">CBS6341</strain>
    </source>
</reference>
<protein>
    <submittedName>
        <fullName evidence="1">Uncharacterized protein</fullName>
    </submittedName>
</protein>
<dbReference type="AlphaFoldDB" id="A0A9P8TFS4"/>
<dbReference type="Proteomes" id="UP000769528">
    <property type="component" value="Unassembled WGS sequence"/>
</dbReference>
<dbReference type="EMBL" id="JAEUBF010000544">
    <property type="protein sequence ID" value="KAH3677179.1"/>
    <property type="molecule type" value="Genomic_DNA"/>
</dbReference>
<keyword evidence="2" id="KW-1185">Reference proteome</keyword>
<proteinExistence type="predicted"/>
<evidence type="ECO:0000313" key="2">
    <source>
        <dbReference type="Proteomes" id="UP000769528"/>
    </source>
</evidence>
<name>A0A9P8TFS4_9ASCO</name>
<gene>
    <name evidence="1" type="ORF">WICMUC_001760</name>
</gene>
<organism evidence="1 2">
    <name type="scientific">Wickerhamomyces mucosus</name>
    <dbReference type="NCBI Taxonomy" id="1378264"/>
    <lineage>
        <taxon>Eukaryota</taxon>
        <taxon>Fungi</taxon>
        <taxon>Dikarya</taxon>
        <taxon>Ascomycota</taxon>
        <taxon>Saccharomycotina</taxon>
        <taxon>Saccharomycetes</taxon>
        <taxon>Phaffomycetales</taxon>
        <taxon>Wickerhamomycetaceae</taxon>
        <taxon>Wickerhamomyces</taxon>
    </lineage>
</organism>